<accession>A0A932ZT67</accession>
<feature type="region of interest" description="Disordered" evidence="1">
    <location>
        <begin position="463"/>
        <end position="525"/>
    </location>
</feature>
<evidence type="ECO:0000256" key="1">
    <source>
        <dbReference type="SAM" id="MobiDB-lite"/>
    </source>
</evidence>
<gene>
    <name evidence="2" type="ORF">HY618_01825</name>
</gene>
<dbReference type="Proteomes" id="UP000752292">
    <property type="component" value="Unassembled WGS sequence"/>
</dbReference>
<reference evidence="2" key="1">
    <citation type="submission" date="2020-07" db="EMBL/GenBank/DDBJ databases">
        <title>Huge and variable diversity of episymbiotic CPR bacteria and DPANN archaea in groundwater ecosystems.</title>
        <authorList>
            <person name="He C.Y."/>
            <person name="Keren R."/>
            <person name="Whittaker M."/>
            <person name="Farag I.F."/>
            <person name="Doudna J."/>
            <person name="Cate J.H.D."/>
            <person name="Banfield J.F."/>
        </authorList>
    </citation>
    <scope>NUCLEOTIDE SEQUENCE</scope>
    <source>
        <strain evidence="2">NC_groundwater_1370_Ag_S-0.2um_69_93</strain>
    </source>
</reference>
<feature type="compositionally biased region" description="Basic and acidic residues" evidence="1">
    <location>
        <begin position="515"/>
        <end position="525"/>
    </location>
</feature>
<protein>
    <submittedName>
        <fullName evidence="2">Uncharacterized protein</fullName>
    </submittedName>
</protein>
<sequence length="539" mass="58787">MATDPRSRPDLLGFLQEQIKRREAFRQEIDRSIDILREAEQELRRILPGAEEPAETRDDLPYRLQAGGDASPAPSPRELLRRPPASRLRWEESAPPPAGGPASPLERPLSSLHARQDAPGPEGRLAAGPADPERTPLPDPLDLPRQREASPRGAFARGVDETLQDDQMLLLGVDDLTSSRRSAAPAQASEAPAPKPLFHLEEEAPPPPAAPERSVPAGAAAPTQAPRPRRRAAPAGPSVQKLMDYIRLGGAVRCVDPWNRTCAAFMFRASGSAVFATDVFVNYLRAVFTRLKPEQPGDLSSGLQRDFVPQIRFLSSLVEALQTRRLLSVRAVKGLQLPGGQKLPSGFEFEASTRDMMHPLLLERLQAVLQKPPMGFFLPDGPFSEVRGYLTDYQAFCRKNGEESRAAAMLVQIGLEKASPAPAAPPKSTPGGKTLEDVPPPPADTGVFMEESEELQDLNTFDFSPEDQKSILSQKEDAFSMSAFRRSAGQSMEAPAPGTGREDEGATPPPGRTANRAEDARKDDQIRNFLKDLGVEWKG</sequence>
<organism evidence="2 3">
    <name type="scientific">Tectimicrobiota bacterium</name>
    <dbReference type="NCBI Taxonomy" id="2528274"/>
    <lineage>
        <taxon>Bacteria</taxon>
        <taxon>Pseudomonadati</taxon>
        <taxon>Nitrospinota/Tectimicrobiota group</taxon>
        <taxon>Candidatus Tectimicrobiota</taxon>
    </lineage>
</organism>
<feature type="compositionally biased region" description="Basic and acidic residues" evidence="1">
    <location>
        <begin position="466"/>
        <end position="478"/>
    </location>
</feature>
<evidence type="ECO:0000313" key="3">
    <source>
        <dbReference type="Proteomes" id="UP000752292"/>
    </source>
</evidence>
<feature type="compositionally biased region" description="Low complexity" evidence="1">
    <location>
        <begin position="216"/>
        <end position="226"/>
    </location>
</feature>
<dbReference type="AlphaFoldDB" id="A0A932ZT67"/>
<feature type="compositionally biased region" description="Basic and acidic residues" evidence="1">
    <location>
        <begin position="131"/>
        <end position="150"/>
    </location>
</feature>
<evidence type="ECO:0000313" key="2">
    <source>
        <dbReference type="EMBL" id="MBI4251171.1"/>
    </source>
</evidence>
<feature type="region of interest" description="Disordered" evidence="1">
    <location>
        <begin position="45"/>
        <end position="161"/>
    </location>
</feature>
<name>A0A932ZT67_UNCTE</name>
<feature type="region of interest" description="Disordered" evidence="1">
    <location>
        <begin position="418"/>
        <end position="447"/>
    </location>
</feature>
<proteinExistence type="predicted"/>
<feature type="region of interest" description="Disordered" evidence="1">
    <location>
        <begin position="180"/>
        <end position="236"/>
    </location>
</feature>
<comment type="caution">
    <text evidence="2">The sequence shown here is derived from an EMBL/GenBank/DDBJ whole genome shotgun (WGS) entry which is preliminary data.</text>
</comment>
<feature type="compositionally biased region" description="Low complexity" evidence="1">
    <location>
        <begin position="180"/>
        <end position="192"/>
    </location>
</feature>
<dbReference type="EMBL" id="JACQRX010000079">
    <property type="protein sequence ID" value="MBI4251171.1"/>
    <property type="molecule type" value="Genomic_DNA"/>
</dbReference>